<evidence type="ECO:0000313" key="2">
    <source>
        <dbReference type="EMBL" id="RZF38460.1"/>
    </source>
</evidence>
<feature type="compositionally biased region" description="Basic and acidic residues" evidence="1">
    <location>
        <begin position="1001"/>
        <end position="1024"/>
    </location>
</feature>
<feature type="compositionally biased region" description="Polar residues" evidence="1">
    <location>
        <begin position="1132"/>
        <end position="1141"/>
    </location>
</feature>
<dbReference type="OrthoDB" id="6288785at2759"/>
<name>A0A482WZJ0_LAOST</name>
<organism evidence="2 3">
    <name type="scientific">Laodelphax striatellus</name>
    <name type="common">Small brown planthopper</name>
    <name type="synonym">Delphax striatella</name>
    <dbReference type="NCBI Taxonomy" id="195883"/>
    <lineage>
        <taxon>Eukaryota</taxon>
        <taxon>Metazoa</taxon>
        <taxon>Ecdysozoa</taxon>
        <taxon>Arthropoda</taxon>
        <taxon>Hexapoda</taxon>
        <taxon>Insecta</taxon>
        <taxon>Pterygota</taxon>
        <taxon>Neoptera</taxon>
        <taxon>Paraneoptera</taxon>
        <taxon>Hemiptera</taxon>
        <taxon>Auchenorrhyncha</taxon>
        <taxon>Fulgoroidea</taxon>
        <taxon>Delphacidae</taxon>
        <taxon>Criomorphinae</taxon>
        <taxon>Laodelphax</taxon>
    </lineage>
</organism>
<feature type="compositionally biased region" description="Basic and acidic residues" evidence="1">
    <location>
        <begin position="899"/>
        <end position="908"/>
    </location>
</feature>
<gene>
    <name evidence="2" type="ORF">LSTR_LSTR011950</name>
</gene>
<feature type="compositionally biased region" description="Basic residues" evidence="1">
    <location>
        <begin position="20"/>
        <end position="29"/>
    </location>
</feature>
<proteinExistence type="predicted"/>
<feature type="compositionally biased region" description="Basic and acidic residues" evidence="1">
    <location>
        <begin position="980"/>
        <end position="989"/>
    </location>
</feature>
<feature type="compositionally biased region" description="Low complexity" evidence="1">
    <location>
        <begin position="729"/>
        <end position="744"/>
    </location>
</feature>
<feature type="region of interest" description="Disordered" evidence="1">
    <location>
        <begin position="168"/>
        <end position="382"/>
    </location>
</feature>
<feature type="compositionally biased region" description="Polar residues" evidence="1">
    <location>
        <begin position="521"/>
        <end position="535"/>
    </location>
</feature>
<feature type="compositionally biased region" description="Low complexity" evidence="1">
    <location>
        <begin position="185"/>
        <end position="206"/>
    </location>
</feature>
<feature type="compositionally biased region" description="Polar residues" evidence="1">
    <location>
        <begin position="92"/>
        <end position="101"/>
    </location>
</feature>
<feature type="region of interest" description="Disordered" evidence="1">
    <location>
        <begin position="1221"/>
        <end position="1401"/>
    </location>
</feature>
<feature type="compositionally biased region" description="Basic and acidic residues" evidence="1">
    <location>
        <begin position="35"/>
        <end position="44"/>
    </location>
</feature>
<dbReference type="InParanoid" id="A0A482WZJ0"/>
<feature type="region of interest" description="Disordered" evidence="1">
    <location>
        <begin position="501"/>
        <end position="579"/>
    </location>
</feature>
<evidence type="ECO:0008006" key="4">
    <source>
        <dbReference type="Google" id="ProtNLM"/>
    </source>
</evidence>
<feature type="compositionally biased region" description="Polar residues" evidence="1">
    <location>
        <begin position="214"/>
        <end position="270"/>
    </location>
</feature>
<reference evidence="2 3" key="1">
    <citation type="journal article" date="2017" name="Gigascience">
        <title>Genome sequence of the small brown planthopper, Laodelphax striatellus.</title>
        <authorList>
            <person name="Zhu J."/>
            <person name="Jiang F."/>
            <person name="Wang X."/>
            <person name="Yang P."/>
            <person name="Bao Y."/>
            <person name="Zhao W."/>
            <person name="Wang W."/>
            <person name="Lu H."/>
            <person name="Wang Q."/>
            <person name="Cui N."/>
            <person name="Li J."/>
            <person name="Chen X."/>
            <person name="Luo L."/>
            <person name="Yu J."/>
            <person name="Kang L."/>
            <person name="Cui F."/>
        </authorList>
    </citation>
    <scope>NUCLEOTIDE SEQUENCE [LARGE SCALE GENOMIC DNA]</scope>
    <source>
        <strain evidence="2">Lst14</strain>
    </source>
</reference>
<feature type="compositionally biased region" description="Basic and acidic residues" evidence="1">
    <location>
        <begin position="938"/>
        <end position="947"/>
    </location>
</feature>
<feature type="compositionally biased region" description="Basic and acidic residues" evidence="1">
    <location>
        <begin position="920"/>
        <end position="929"/>
    </location>
</feature>
<comment type="caution">
    <text evidence="2">The sequence shown here is derived from an EMBL/GenBank/DDBJ whole genome shotgun (WGS) entry which is preliminary data.</text>
</comment>
<feature type="compositionally biased region" description="Polar residues" evidence="1">
    <location>
        <begin position="1050"/>
        <end position="1070"/>
    </location>
</feature>
<feature type="region of interest" description="Disordered" evidence="1">
    <location>
        <begin position="711"/>
        <end position="745"/>
    </location>
</feature>
<keyword evidence="3" id="KW-1185">Reference proteome</keyword>
<feature type="region of interest" description="Disordered" evidence="1">
    <location>
        <begin position="891"/>
        <end position="1186"/>
    </location>
</feature>
<feature type="compositionally biased region" description="Polar residues" evidence="1">
    <location>
        <begin position="365"/>
        <end position="378"/>
    </location>
</feature>
<feature type="compositionally biased region" description="Low complexity" evidence="1">
    <location>
        <begin position="1334"/>
        <end position="1343"/>
    </location>
</feature>
<accession>A0A482WZJ0</accession>
<feature type="region of interest" description="Disordered" evidence="1">
    <location>
        <begin position="1"/>
        <end position="133"/>
    </location>
</feature>
<sequence>MDGVEGLSRKRKRSEDFSRPAKKSIRRKTISCADGIKRNGDPRISRMNKSLPLMSPKKLDKFLPRTPKSKNANKTPRKGGSLGRGSLKAGTSEVNGSAVNSTRKKLKLSSEESATKLPKPQVKSKIPTSMSLSKVKGQVRLGLSKKPISKINRKPLLKKSVLDRVVKPFSPSKRITPLQNHPLVTKIPTSFKFTSKTKPSTPPRTASPKKEVNKSSTSKTNIGSREQGSSKQNFLSQSSTDFKNKSLVSKTSPKNTSLKENISKTIKKTSPTNVKVNTSKKVSPSKNPSTSKTPAKNTTQSVKKIKPLSFSINKKRKSKNMSMEVKFSSPKKALSLNKSMPAKLSSSKKDQTQSGKTKLSDNNDKSAINTSTLKTPKNQGKMKVEQASIGKSSNRKLGFNTIASGSKGNEVNTEIKKMSYSSAVKRKPINKVLPPLTSKAADSKPVVIPRNIMIQAHKKTAFSNRHVNSPDPIIISHQSLKSLANRSAKKDLRIAMKPNIAKQASKPARERFVPSALKTPKTPSSETFHSKLNISRNKDTEKTPIILKASTSKVKTEASSSNRKTSNGKKNSTPEDLTTPSVVKIHNISVRNDSLLKSSMKQEHGPISCKKVNFDMSHLISKSIQGDKDSSISSDKKEISGKSEEPSKCFLAALELSCDSFLDGTTIINSAAKRTRRSSVRSQHIHASTPIQSARQADWLVNTPSRMLMLHAGHSKSPAPGSSKKLDYSASNDISSSSKSNDASHNLPSCEVYLTPYITAETLNISVENFVSPLTPGALGLNVKNQSTLSSSRTRKSVSKQVSDSLEVFSSTLKGSRQSLNISKTLPSAKAYPTKSPKNDLQDIRGVKEIFKRKSPKNDLRNNISGVKRLLASRQKSPKNDLRDVIGVKRVMKSPQKSPKNDLRDVRGVKRLMSSPQKSPKNDLRDVIGVKRVMQKSPKNDLRDVRGVKRVMSSPQKSPKNDLRHVRGVKRLMKSPQKSPKNDLRDVRGVKRLLSSPQKSPKNDLRDVGGVKRLLSQKDPENDLRNVSGLKQLISTPSNRTNKIEKSSAEQKQSSTEEAASKNTLENVQIKTEGKIQLAKSKAQPPKEVPAKRKVKQETDSSTGEQKVQRRTRTTGKLLLTAESESSDLTKKSNSNSSGRKVTSRKTKNESQEAADAAGITKTRASKRTKKNVPKEIESAVKHSGKKLAGARNSLVKNLRKRKSSGVLVVSAKKVQFNPEVKSVGGKGKRASKNAETSETPVKRKRTAKASTAVSKSNEVKSTNAIAGPSTEKATSAPVKAKRATRTNKADTASSETKPTRGKKSTYPGKSSEVSTAVEKASPVKEKRTRGAKKAAPATVAKTTRGKKVAETVTAKQEKPVVKSSTTSKRKAASNKENVPVPKVATPPSSVPRRVLRNRKC</sequence>
<feature type="compositionally biased region" description="Polar residues" evidence="1">
    <location>
        <begin position="1249"/>
        <end position="1265"/>
    </location>
</feature>
<feature type="compositionally biased region" description="Low complexity" evidence="1">
    <location>
        <begin position="271"/>
        <end position="294"/>
    </location>
</feature>
<evidence type="ECO:0000256" key="1">
    <source>
        <dbReference type="SAM" id="MobiDB-lite"/>
    </source>
</evidence>
<dbReference type="STRING" id="195883.A0A482WZJ0"/>
<dbReference type="Proteomes" id="UP000291343">
    <property type="component" value="Unassembled WGS sequence"/>
</dbReference>
<protein>
    <recommendedName>
        <fullName evidence="4">PP1-binding domain-containing protein</fullName>
    </recommendedName>
</protein>
<evidence type="ECO:0000313" key="3">
    <source>
        <dbReference type="Proteomes" id="UP000291343"/>
    </source>
</evidence>
<feature type="compositionally biased region" description="Polar residues" evidence="1">
    <location>
        <begin position="549"/>
        <end position="579"/>
    </location>
</feature>
<dbReference type="EMBL" id="QKKF02022267">
    <property type="protein sequence ID" value="RZF38460.1"/>
    <property type="molecule type" value="Genomic_DNA"/>
</dbReference>